<reference evidence="12 13" key="1">
    <citation type="submission" date="2019-02" db="EMBL/GenBank/DDBJ databases">
        <authorList>
            <person name="Khodamoradi S."/>
            <person name="Hahnke R.L."/>
            <person name="Kaempfer P."/>
            <person name="Schumann P."/>
            <person name="Rohde M."/>
            <person name="Steinert M."/>
            <person name="Luzhetskyy A."/>
            <person name="Wink J."/>
            <person name="Ruckert C."/>
        </authorList>
    </citation>
    <scope>NUCLEOTIDE SEQUENCE [LARGE SCALE GENOMIC DNA]</scope>
    <source>
        <strain evidence="12 13">M2</strain>
    </source>
</reference>
<feature type="region of interest" description="Disordered" evidence="10">
    <location>
        <begin position="1"/>
        <end position="59"/>
    </location>
</feature>
<dbReference type="InterPro" id="IPR017871">
    <property type="entry name" value="ABC_transporter-like_CS"/>
</dbReference>
<dbReference type="EMBL" id="CP036455">
    <property type="protein sequence ID" value="QBI52509.1"/>
    <property type="molecule type" value="Genomic_DNA"/>
</dbReference>
<keyword evidence="6 12" id="KW-0067">ATP-binding</keyword>
<dbReference type="PROSITE" id="PS00211">
    <property type="entry name" value="ABC_TRANSPORTER_1"/>
    <property type="match status" value="1"/>
</dbReference>
<keyword evidence="12" id="KW-0378">Hydrolase</keyword>
<dbReference type="AlphaFoldDB" id="A0A4P6Q127"/>
<dbReference type="PROSITE" id="PS50893">
    <property type="entry name" value="ABC_TRANSPORTER_2"/>
    <property type="match status" value="1"/>
</dbReference>
<dbReference type="InterPro" id="IPR003439">
    <property type="entry name" value="ABC_transporter-like_ATP-bd"/>
</dbReference>
<dbReference type="RefSeq" id="WP_131097051.1">
    <property type="nucleotide sequence ID" value="NZ_CP036455.1"/>
</dbReference>
<evidence type="ECO:0000256" key="10">
    <source>
        <dbReference type="SAM" id="MobiDB-lite"/>
    </source>
</evidence>
<dbReference type="GO" id="GO:0016887">
    <property type="term" value="F:ATP hydrolysis activity"/>
    <property type="evidence" value="ECO:0007669"/>
    <property type="project" value="InterPro"/>
</dbReference>
<dbReference type="GO" id="GO:0005524">
    <property type="term" value="F:ATP binding"/>
    <property type="evidence" value="ECO:0007669"/>
    <property type="project" value="UniProtKB-KW"/>
</dbReference>
<keyword evidence="13" id="KW-1185">Reference proteome</keyword>
<evidence type="ECO:0000256" key="2">
    <source>
        <dbReference type="ARBA" id="ARBA00005417"/>
    </source>
</evidence>
<evidence type="ECO:0000256" key="6">
    <source>
        <dbReference type="ARBA" id="ARBA00022840"/>
    </source>
</evidence>
<dbReference type="Proteomes" id="UP000292235">
    <property type="component" value="Chromosome"/>
</dbReference>
<dbReference type="PANTHER" id="PTHR42711">
    <property type="entry name" value="ABC TRANSPORTER ATP-BINDING PROTEIN"/>
    <property type="match status" value="1"/>
</dbReference>
<dbReference type="KEGG" id="strr:EKD16_03490"/>
<name>A0A4P6Q127_9ACTN</name>
<keyword evidence="9" id="KW-0046">Antibiotic resistance</keyword>
<dbReference type="GO" id="GO:0046677">
    <property type="term" value="P:response to antibiotic"/>
    <property type="evidence" value="ECO:0007669"/>
    <property type="project" value="UniProtKB-KW"/>
</dbReference>
<evidence type="ECO:0000313" key="13">
    <source>
        <dbReference type="Proteomes" id="UP000292235"/>
    </source>
</evidence>
<evidence type="ECO:0000256" key="5">
    <source>
        <dbReference type="ARBA" id="ARBA00022741"/>
    </source>
</evidence>
<accession>A0A4P6Q127</accession>
<gene>
    <name evidence="12" type="primary">drrA2</name>
    <name evidence="12" type="ORF">EKD16_03490</name>
</gene>
<comment type="subcellular location">
    <subcellularLocation>
        <location evidence="1">Cell membrane</location>
        <topology evidence="1">Peripheral membrane protein</topology>
    </subcellularLocation>
</comment>
<evidence type="ECO:0000256" key="9">
    <source>
        <dbReference type="ARBA" id="ARBA00023251"/>
    </source>
</evidence>
<dbReference type="OrthoDB" id="3452254at2"/>
<sequence>MSLSGHRSGAGPAEPLDPDDPAEPADPSDRAHPARHAASEPRTATGREPEPTDADAFDAPPAITLRDVVKRFGTFTAVDGLNLEVPAGTVFGLLGPNGAGKSTTMKMLTAQSRADSGEITVLGHPVPRASKHARAEMGVVPQHDNIDEELTVRENLEVFTHLYRVPRARRAEAVDRALHLAHLEDRADTRADKLSGGMRRRLLIVRGLVHSPRLVLLDEPTVGLDPQVRQELWGLITALRAEGVTVLMSTHYIEEAERLADVVALMAKGRVVARGVPADLIARHAGSTVEEYALEPGAAEETEERVAAAGLSTRRTGATLSVLRADELPATLRDSLGRGSARAGNLEDVFVTLTGERVD</sequence>
<feature type="domain" description="ABC transporter" evidence="11">
    <location>
        <begin position="63"/>
        <end position="293"/>
    </location>
</feature>
<comment type="similarity">
    <text evidence="2">Belongs to the ABC transporter superfamily.</text>
</comment>
<evidence type="ECO:0000313" key="12">
    <source>
        <dbReference type="EMBL" id="QBI52509.1"/>
    </source>
</evidence>
<keyword evidence="8" id="KW-0472">Membrane</keyword>
<evidence type="ECO:0000256" key="3">
    <source>
        <dbReference type="ARBA" id="ARBA00022448"/>
    </source>
</evidence>
<evidence type="ECO:0000259" key="11">
    <source>
        <dbReference type="PROSITE" id="PS50893"/>
    </source>
</evidence>
<dbReference type="GO" id="GO:0005886">
    <property type="term" value="C:plasma membrane"/>
    <property type="evidence" value="ECO:0007669"/>
    <property type="project" value="UniProtKB-SubCell"/>
</dbReference>
<dbReference type="SMART" id="SM00382">
    <property type="entry name" value="AAA"/>
    <property type="match status" value="1"/>
</dbReference>
<dbReference type="FunFam" id="3.40.50.300:FF:000589">
    <property type="entry name" value="ABC transporter, ATP-binding subunit"/>
    <property type="match status" value="1"/>
</dbReference>
<dbReference type="Gene3D" id="3.40.50.300">
    <property type="entry name" value="P-loop containing nucleotide triphosphate hydrolases"/>
    <property type="match status" value="1"/>
</dbReference>
<dbReference type="InterPro" id="IPR027417">
    <property type="entry name" value="P-loop_NTPase"/>
</dbReference>
<dbReference type="PANTHER" id="PTHR42711:SF5">
    <property type="entry name" value="ABC TRANSPORTER ATP-BINDING PROTEIN NATA"/>
    <property type="match status" value="1"/>
</dbReference>
<dbReference type="Pfam" id="PF00005">
    <property type="entry name" value="ABC_tran"/>
    <property type="match status" value="1"/>
</dbReference>
<evidence type="ECO:0000256" key="1">
    <source>
        <dbReference type="ARBA" id="ARBA00004202"/>
    </source>
</evidence>
<dbReference type="CDD" id="cd03230">
    <property type="entry name" value="ABC_DR_subfamily_A"/>
    <property type="match status" value="1"/>
</dbReference>
<organism evidence="12 13">
    <name type="scientific">Streptomonospora litoralis</name>
    <dbReference type="NCBI Taxonomy" id="2498135"/>
    <lineage>
        <taxon>Bacteria</taxon>
        <taxon>Bacillati</taxon>
        <taxon>Actinomycetota</taxon>
        <taxon>Actinomycetes</taxon>
        <taxon>Streptosporangiales</taxon>
        <taxon>Nocardiopsidaceae</taxon>
        <taxon>Streptomonospora</taxon>
    </lineage>
</organism>
<keyword evidence="3" id="KW-0813">Transport</keyword>
<keyword evidence="4" id="KW-1003">Cell membrane</keyword>
<protein>
    <submittedName>
        <fullName evidence="12">Daunorubicin/doxorubicin resistance ATP-binding protein DrrA</fullName>
        <ecNumber evidence="12">3.6.3.-</ecNumber>
    </submittedName>
</protein>
<dbReference type="SUPFAM" id="SSF52540">
    <property type="entry name" value="P-loop containing nucleoside triphosphate hydrolases"/>
    <property type="match status" value="1"/>
</dbReference>
<dbReference type="EC" id="3.6.3.-" evidence="12"/>
<dbReference type="InterPro" id="IPR050763">
    <property type="entry name" value="ABC_transporter_ATP-binding"/>
</dbReference>
<evidence type="ECO:0000256" key="4">
    <source>
        <dbReference type="ARBA" id="ARBA00022475"/>
    </source>
</evidence>
<keyword evidence="7" id="KW-1278">Translocase</keyword>
<evidence type="ECO:0000256" key="7">
    <source>
        <dbReference type="ARBA" id="ARBA00022967"/>
    </source>
</evidence>
<keyword evidence="5" id="KW-0547">Nucleotide-binding</keyword>
<dbReference type="InterPro" id="IPR003593">
    <property type="entry name" value="AAA+_ATPase"/>
</dbReference>
<evidence type="ECO:0000256" key="8">
    <source>
        <dbReference type="ARBA" id="ARBA00023136"/>
    </source>
</evidence>
<proteinExistence type="inferred from homology"/>